<keyword evidence="2" id="KW-1185">Reference proteome</keyword>
<proteinExistence type="predicted"/>
<name>A0A392PX94_9FABA</name>
<dbReference type="AlphaFoldDB" id="A0A392PX94"/>
<accession>A0A392PX94</accession>
<dbReference type="EMBL" id="LXQA010098632">
    <property type="protein sequence ID" value="MCI15926.1"/>
    <property type="molecule type" value="Genomic_DNA"/>
</dbReference>
<evidence type="ECO:0000313" key="2">
    <source>
        <dbReference type="Proteomes" id="UP000265520"/>
    </source>
</evidence>
<evidence type="ECO:0000313" key="1">
    <source>
        <dbReference type="EMBL" id="MCI15926.1"/>
    </source>
</evidence>
<comment type="caution">
    <text evidence="1">The sequence shown here is derived from an EMBL/GenBank/DDBJ whole genome shotgun (WGS) entry which is preliminary data.</text>
</comment>
<reference evidence="1 2" key="1">
    <citation type="journal article" date="2018" name="Front. Plant Sci.">
        <title>Red Clover (Trifolium pratense) and Zigzag Clover (T. medium) - A Picture of Genomic Similarities and Differences.</title>
        <authorList>
            <person name="Dluhosova J."/>
            <person name="Istvanek J."/>
            <person name="Nedelnik J."/>
            <person name="Repkova J."/>
        </authorList>
    </citation>
    <scope>NUCLEOTIDE SEQUENCE [LARGE SCALE GENOMIC DNA]</scope>
    <source>
        <strain evidence="2">cv. 10/8</strain>
        <tissue evidence="1">Leaf</tissue>
    </source>
</reference>
<sequence>MVLKHKDEAKNRALQNILFVMLQEEDEDRAKRALVTL</sequence>
<organism evidence="1 2">
    <name type="scientific">Trifolium medium</name>
    <dbReference type="NCBI Taxonomy" id="97028"/>
    <lineage>
        <taxon>Eukaryota</taxon>
        <taxon>Viridiplantae</taxon>
        <taxon>Streptophyta</taxon>
        <taxon>Embryophyta</taxon>
        <taxon>Tracheophyta</taxon>
        <taxon>Spermatophyta</taxon>
        <taxon>Magnoliopsida</taxon>
        <taxon>eudicotyledons</taxon>
        <taxon>Gunneridae</taxon>
        <taxon>Pentapetalae</taxon>
        <taxon>rosids</taxon>
        <taxon>fabids</taxon>
        <taxon>Fabales</taxon>
        <taxon>Fabaceae</taxon>
        <taxon>Papilionoideae</taxon>
        <taxon>50 kb inversion clade</taxon>
        <taxon>NPAAA clade</taxon>
        <taxon>Hologalegina</taxon>
        <taxon>IRL clade</taxon>
        <taxon>Trifolieae</taxon>
        <taxon>Trifolium</taxon>
    </lineage>
</organism>
<protein>
    <submittedName>
        <fullName evidence="1">SDA1-like protein</fullName>
    </submittedName>
</protein>
<dbReference type="Proteomes" id="UP000265520">
    <property type="component" value="Unassembled WGS sequence"/>
</dbReference>